<gene>
    <name evidence="1" type="ORF">DPCES_3545</name>
</gene>
<dbReference type="EMBL" id="LK996017">
    <property type="protein sequence ID" value="CDX03431.1"/>
    <property type="molecule type" value="Genomic_DNA"/>
</dbReference>
<dbReference type="RefSeq" id="WP_208926017.1">
    <property type="nucleotide sequence ID" value="NZ_LK996017.1"/>
</dbReference>
<proteinExistence type="predicted"/>
<dbReference type="PATRIC" id="fig|49338.4.peg.3808"/>
<organism evidence="1">
    <name type="scientific">Desulfitobacterium hafniense</name>
    <name type="common">Desulfitobacterium frappieri</name>
    <dbReference type="NCBI Taxonomy" id="49338"/>
    <lineage>
        <taxon>Bacteria</taxon>
        <taxon>Bacillati</taxon>
        <taxon>Bacillota</taxon>
        <taxon>Clostridia</taxon>
        <taxon>Eubacteriales</taxon>
        <taxon>Desulfitobacteriaceae</taxon>
        <taxon>Desulfitobacterium</taxon>
    </lineage>
</organism>
<reference evidence="1" key="1">
    <citation type="submission" date="2014-07" db="EMBL/GenBank/DDBJ databases">
        <authorList>
            <person name="Hornung V.Bastian."/>
        </authorList>
    </citation>
    <scope>NUCLEOTIDE SEQUENCE</scope>
    <source>
        <strain evidence="1">PCE-S</strain>
    </source>
</reference>
<name>A0A098B6C7_DESHA</name>
<accession>A0A098B6C7</accession>
<evidence type="ECO:0000313" key="1">
    <source>
        <dbReference type="EMBL" id="CDX03431.1"/>
    </source>
</evidence>
<sequence length="266" mass="30258">MSQLQNRQRKASRVNEILNKLRSGQSREAISDHYGYSTWKSLDMYMRRNGFTWDSQRRIYTNAEAGSTEGPSLASTDLTEINPDEIIRLFGLGILDAREIAKKTGFPSHKDMAAFMGCHGYVWSSAESNYMDSNPPPQEQSLNNMGKNEDTLAKAAAEHSRSPLTEGFPSDKYITLLEFLWNSRDKLIKMIESTEELQNHKVQVYTIPGEAKTKSIFFSNELATLMTAFCKDHCMSQKQGFEAALIEYLAQHGYEHEINSLLQKVH</sequence>
<protein>
    <submittedName>
        <fullName evidence="1">Uncharacterized protein</fullName>
    </submittedName>
</protein>
<dbReference type="AlphaFoldDB" id="A0A098B6C7"/>